<feature type="binding site" evidence="11">
    <location>
        <position position="437"/>
    </location>
    <ligand>
        <name>L-phenylalanine</name>
        <dbReference type="ChEBI" id="CHEBI:58095"/>
    </ligand>
</feature>
<comment type="subcellular location">
    <subcellularLocation>
        <location evidence="1 11">Cytoplasm</location>
    </subcellularLocation>
</comment>
<keyword evidence="3 11" id="KW-0963">Cytoplasm</keyword>
<dbReference type="GO" id="GO:0004826">
    <property type="term" value="F:phenylalanine-tRNA ligase activity"/>
    <property type="evidence" value="ECO:0007669"/>
    <property type="project" value="UniProtKB-UniRule"/>
</dbReference>
<evidence type="ECO:0000256" key="1">
    <source>
        <dbReference type="ARBA" id="ARBA00004496"/>
    </source>
</evidence>
<dbReference type="InterPro" id="IPR045864">
    <property type="entry name" value="aa-tRNA-synth_II/BPL/LPL"/>
</dbReference>
<accession>A0A832ZT00</accession>
<dbReference type="Proteomes" id="UP000600071">
    <property type="component" value="Unassembled WGS sequence"/>
</dbReference>
<proteinExistence type="inferred from homology"/>
<evidence type="ECO:0000313" key="13">
    <source>
        <dbReference type="EMBL" id="HIQ23872.1"/>
    </source>
</evidence>
<evidence type="ECO:0000256" key="9">
    <source>
        <dbReference type="ARBA" id="ARBA00022917"/>
    </source>
</evidence>
<evidence type="ECO:0000256" key="4">
    <source>
        <dbReference type="ARBA" id="ARBA00022598"/>
    </source>
</evidence>
<dbReference type="Gene3D" id="3.30.930.10">
    <property type="entry name" value="Bira Bifunctional Protein, Domain 2"/>
    <property type="match status" value="1"/>
</dbReference>
<dbReference type="Gene3D" id="1.10.10.2320">
    <property type="match status" value="1"/>
</dbReference>
<evidence type="ECO:0000256" key="2">
    <source>
        <dbReference type="ARBA" id="ARBA00006703"/>
    </source>
</evidence>
<keyword evidence="8 11" id="KW-0460">Magnesium</keyword>
<dbReference type="PANTHER" id="PTHR11538">
    <property type="entry name" value="PHENYLALANYL-TRNA SYNTHETASE"/>
    <property type="match status" value="1"/>
</dbReference>
<evidence type="ECO:0000256" key="11">
    <source>
        <dbReference type="HAMAP-Rule" id="MF_00282"/>
    </source>
</evidence>
<dbReference type="NCBIfam" id="TIGR00468">
    <property type="entry name" value="pheS"/>
    <property type="match status" value="1"/>
</dbReference>
<dbReference type="CDD" id="cd00496">
    <property type="entry name" value="PheRS_alpha_core"/>
    <property type="match status" value="1"/>
</dbReference>
<protein>
    <recommendedName>
        <fullName evidence="11">Phenylalanine--tRNA ligase alpha subunit</fullName>
        <ecNumber evidence="11">6.1.1.20</ecNumber>
    </recommendedName>
    <alternativeName>
        <fullName evidence="11">Phenylalanyl-tRNA synthetase alpha subunit</fullName>
        <shortName evidence="11">PheRS</shortName>
    </alternativeName>
</protein>
<dbReference type="GO" id="GO:0005524">
    <property type="term" value="F:ATP binding"/>
    <property type="evidence" value="ECO:0007669"/>
    <property type="project" value="UniProtKB-UniRule"/>
</dbReference>
<evidence type="ECO:0000259" key="12">
    <source>
        <dbReference type="PROSITE" id="PS50862"/>
    </source>
</evidence>
<evidence type="ECO:0000256" key="10">
    <source>
        <dbReference type="ARBA" id="ARBA00023146"/>
    </source>
</evidence>
<dbReference type="HAMAP" id="MF_00282">
    <property type="entry name" value="Phe_tRNA_synth_alpha2"/>
    <property type="match status" value="1"/>
</dbReference>
<evidence type="ECO:0000256" key="6">
    <source>
        <dbReference type="ARBA" id="ARBA00022741"/>
    </source>
</evidence>
<organism evidence="13 14">
    <name type="scientific">Pyrodictium delaneyi</name>
    <dbReference type="NCBI Taxonomy" id="1273541"/>
    <lineage>
        <taxon>Archaea</taxon>
        <taxon>Thermoproteota</taxon>
        <taxon>Thermoprotei</taxon>
        <taxon>Desulfurococcales</taxon>
        <taxon>Pyrodictiaceae</taxon>
        <taxon>Pyrodictium</taxon>
    </lineage>
</organism>
<dbReference type="NCBIfam" id="NF003210">
    <property type="entry name" value="PRK04172.1"/>
    <property type="match status" value="1"/>
</dbReference>
<comment type="cofactor">
    <cofactor evidence="11">
        <name>Mg(2+)</name>
        <dbReference type="ChEBI" id="CHEBI:18420"/>
    </cofactor>
    <text evidence="11">Binds 2 magnesium ions per tetramer.</text>
</comment>
<dbReference type="Gene3D" id="1.10.10.2330">
    <property type="match status" value="1"/>
</dbReference>
<dbReference type="PROSITE" id="PS50862">
    <property type="entry name" value="AA_TRNA_LIGASE_II"/>
    <property type="match status" value="1"/>
</dbReference>
<dbReference type="InterPro" id="IPR004529">
    <property type="entry name" value="Phe-tRNA-synth_IIc_asu"/>
</dbReference>
<keyword evidence="9 11" id="KW-0648">Protein biosynthesis</keyword>
<dbReference type="EC" id="6.1.1.20" evidence="11"/>
<comment type="caution">
    <text evidence="13">The sequence shown here is derived from an EMBL/GenBank/DDBJ whole genome shotgun (WGS) entry which is preliminary data.</text>
</comment>
<evidence type="ECO:0000256" key="7">
    <source>
        <dbReference type="ARBA" id="ARBA00022840"/>
    </source>
</evidence>
<dbReference type="AlphaFoldDB" id="A0A832ZT00"/>
<dbReference type="InterPro" id="IPR006195">
    <property type="entry name" value="aa-tRNA-synth_II"/>
</dbReference>
<dbReference type="GO" id="GO:0006432">
    <property type="term" value="P:phenylalanyl-tRNA aminoacylation"/>
    <property type="evidence" value="ECO:0007669"/>
    <property type="project" value="UniProtKB-UniRule"/>
</dbReference>
<sequence length="497" mass="57568">MSQKLAVSESEYQLLKRLVGRVKPGERYTTEELARLLGLPRSQIESLVRLLADKGLFRIEERTVEKYVVTEEAERYLREGFPEEKLVKLLYERGGQLPVEEAERILGREFSIAMANASRKGWVSVEAGQVKLVVEPLVEAEERKLLDRLRSGEELSPDELKLLRRRRLVTPRKERITIVSLEESPEKLLEKVVVEIGALTRQLIESGKWRSVRLRSYNVAAEPPRLYPGRLHFFRQFVEHLRDVMKELGFVEVEEPPVELEFWNYDVLFQPQYHPARTPTDTFYLRQPRKGTLPDGLVDSVRKAHEEGIAGSRGWGYKWDPSRAARLILRSHTTAVSARILARKPRPPFRFFSLGRVYRVETIDPRHLPEFHQIDGIASENGVSLRWLMGILSEFLERLGFREYKFRPAYFPFTEPSIEGYVRVKGQWLEILGAGMFRPEMLAALGIDYPVAAWGMGIERLAMALYGLTDIRQLYSADVRFLSTIPSRWWLYAGTQI</sequence>
<evidence type="ECO:0000313" key="14">
    <source>
        <dbReference type="Proteomes" id="UP000600071"/>
    </source>
</evidence>
<keyword evidence="6 11" id="KW-0547">Nucleotide-binding</keyword>
<dbReference type="Gene3D" id="3.30.1370.240">
    <property type="match status" value="1"/>
</dbReference>
<dbReference type="InterPro" id="IPR036390">
    <property type="entry name" value="WH_DNA-bd_sf"/>
</dbReference>
<comment type="catalytic activity">
    <reaction evidence="11">
        <text>tRNA(Phe) + L-phenylalanine + ATP = L-phenylalanyl-tRNA(Phe) + AMP + diphosphate + H(+)</text>
        <dbReference type="Rhea" id="RHEA:19413"/>
        <dbReference type="Rhea" id="RHEA-COMP:9668"/>
        <dbReference type="Rhea" id="RHEA-COMP:9699"/>
        <dbReference type="ChEBI" id="CHEBI:15378"/>
        <dbReference type="ChEBI" id="CHEBI:30616"/>
        <dbReference type="ChEBI" id="CHEBI:33019"/>
        <dbReference type="ChEBI" id="CHEBI:58095"/>
        <dbReference type="ChEBI" id="CHEBI:78442"/>
        <dbReference type="ChEBI" id="CHEBI:78531"/>
        <dbReference type="ChEBI" id="CHEBI:456215"/>
        <dbReference type="EC" id="6.1.1.20"/>
    </reaction>
</comment>
<keyword evidence="5 11" id="KW-0479">Metal-binding</keyword>
<comment type="subunit">
    <text evidence="11">Tetramer of two alpha and two beta subunits.</text>
</comment>
<feature type="binding site" evidence="11">
    <location>
        <begin position="373"/>
        <end position="375"/>
    </location>
    <ligand>
        <name>L-phenylalanine</name>
        <dbReference type="ChEBI" id="CHEBI:58095"/>
    </ligand>
</feature>
<dbReference type="EMBL" id="DQVR01000050">
    <property type="protein sequence ID" value="HIQ23872.1"/>
    <property type="molecule type" value="Genomic_DNA"/>
</dbReference>
<feature type="binding site" evidence="11">
    <location>
        <position position="413"/>
    </location>
    <ligand>
        <name>L-phenylalanine</name>
        <dbReference type="ChEBI" id="CHEBI:58095"/>
    </ligand>
</feature>
<feature type="binding site" evidence="11">
    <location>
        <position position="415"/>
    </location>
    <ligand>
        <name>Mg(2+)</name>
        <dbReference type="ChEBI" id="CHEBI:18420"/>
        <note>ligand shared with heterodimeric partner</note>
    </ligand>
</feature>
<keyword evidence="7 11" id="KW-0067">ATP-binding</keyword>
<comment type="similarity">
    <text evidence="2 11">Belongs to the class-II aminoacyl-tRNA synthetase family. Phe-tRNA synthetase alpha subunit type 2 subfamily.</text>
</comment>
<name>A0A832ZT00_9CREN</name>
<keyword evidence="10 11" id="KW-0030">Aminoacyl-tRNA synthetase</keyword>
<dbReference type="Pfam" id="PF01409">
    <property type="entry name" value="tRNA-synt_2d"/>
    <property type="match status" value="1"/>
</dbReference>
<gene>
    <name evidence="11" type="primary">pheS</name>
    <name evidence="13" type="ORF">EYH50_02350</name>
</gene>
<dbReference type="GO" id="GO:0000287">
    <property type="term" value="F:magnesium ion binding"/>
    <property type="evidence" value="ECO:0007669"/>
    <property type="project" value="UniProtKB-UniRule"/>
</dbReference>
<feature type="domain" description="Aminoacyl-transfer RNA synthetases class-II family profile" evidence="12">
    <location>
        <begin position="241"/>
        <end position="486"/>
    </location>
</feature>
<dbReference type="PANTHER" id="PTHR11538:SF40">
    <property type="entry name" value="PHENYLALANINE--TRNA LIGASE ALPHA SUBUNIT"/>
    <property type="match status" value="1"/>
</dbReference>
<evidence type="ECO:0000256" key="5">
    <source>
        <dbReference type="ARBA" id="ARBA00022723"/>
    </source>
</evidence>
<dbReference type="SUPFAM" id="SSF55681">
    <property type="entry name" value="Class II aaRS and biotin synthetases"/>
    <property type="match status" value="1"/>
</dbReference>
<dbReference type="GO" id="GO:0000049">
    <property type="term" value="F:tRNA binding"/>
    <property type="evidence" value="ECO:0007669"/>
    <property type="project" value="InterPro"/>
</dbReference>
<dbReference type="InterPro" id="IPR002319">
    <property type="entry name" value="Phenylalanyl-tRNA_Synthase"/>
</dbReference>
<feature type="binding site" evidence="11">
    <location>
        <position position="334"/>
    </location>
    <ligand>
        <name>L-phenylalanine</name>
        <dbReference type="ChEBI" id="CHEBI:58095"/>
    </ligand>
</feature>
<dbReference type="GO" id="GO:0005737">
    <property type="term" value="C:cytoplasm"/>
    <property type="evidence" value="ECO:0007669"/>
    <property type="project" value="UniProtKB-SubCell"/>
</dbReference>
<keyword evidence="4 11" id="KW-0436">Ligase</keyword>
<dbReference type="InterPro" id="IPR022917">
    <property type="entry name" value="Phe_tRNA_ligase_alpha_bac/arc"/>
</dbReference>
<evidence type="ECO:0000256" key="3">
    <source>
        <dbReference type="ARBA" id="ARBA00022490"/>
    </source>
</evidence>
<dbReference type="SUPFAM" id="SSF46785">
    <property type="entry name" value="Winged helix' DNA-binding domain"/>
    <property type="match status" value="1"/>
</dbReference>
<evidence type="ECO:0000256" key="8">
    <source>
        <dbReference type="ARBA" id="ARBA00022842"/>
    </source>
</evidence>
<reference evidence="13" key="1">
    <citation type="journal article" date="2020" name="ISME J.">
        <title>Gammaproteobacteria mediating utilization of methyl-, sulfur- and petroleum organic compounds in deep ocean hydrothermal plumes.</title>
        <authorList>
            <person name="Zhou Z."/>
            <person name="Liu Y."/>
            <person name="Pan J."/>
            <person name="Cron B.R."/>
            <person name="Toner B.M."/>
            <person name="Anantharaman K."/>
            <person name="Breier J.A."/>
            <person name="Dick G.J."/>
            <person name="Li M."/>
        </authorList>
    </citation>
    <scope>NUCLEOTIDE SEQUENCE</scope>
    <source>
        <strain evidence="13">SZUA-1523</strain>
    </source>
</reference>